<name>A0A9W6H6P3_9MICO</name>
<gene>
    <name evidence="9" type="ORF">GCM10017584_04870</name>
</gene>
<dbReference type="GO" id="GO:0098797">
    <property type="term" value="C:plasma membrane protein complex"/>
    <property type="evidence" value="ECO:0007669"/>
    <property type="project" value="TreeGrafter"/>
</dbReference>
<protein>
    <recommendedName>
        <fullName evidence="8">ABC3 transporter permease C-terminal domain-containing protein</fullName>
    </recommendedName>
</protein>
<feature type="transmembrane region" description="Helical" evidence="7">
    <location>
        <begin position="448"/>
        <end position="468"/>
    </location>
</feature>
<keyword evidence="5 7" id="KW-1133">Transmembrane helix</keyword>
<evidence type="ECO:0000256" key="2">
    <source>
        <dbReference type="ARBA" id="ARBA00005236"/>
    </source>
</evidence>
<evidence type="ECO:0000256" key="4">
    <source>
        <dbReference type="ARBA" id="ARBA00022692"/>
    </source>
</evidence>
<proteinExistence type="inferred from homology"/>
<feature type="transmembrane region" description="Helical" evidence="7">
    <location>
        <begin position="20"/>
        <end position="42"/>
    </location>
</feature>
<evidence type="ECO:0000259" key="8">
    <source>
        <dbReference type="Pfam" id="PF02687"/>
    </source>
</evidence>
<evidence type="ECO:0000256" key="3">
    <source>
        <dbReference type="ARBA" id="ARBA00022475"/>
    </source>
</evidence>
<dbReference type="PANTHER" id="PTHR30489">
    <property type="entry name" value="LIPOPROTEIN-RELEASING SYSTEM TRANSMEMBRANE PROTEIN LOLE"/>
    <property type="match status" value="1"/>
</dbReference>
<evidence type="ECO:0000313" key="9">
    <source>
        <dbReference type="EMBL" id="GLJ74914.1"/>
    </source>
</evidence>
<feature type="transmembrane region" description="Helical" evidence="7">
    <location>
        <begin position="328"/>
        <end position="352"/>
    </location>
</feature>
<evidence type="ECO:0000256" key="1">
    <source>
        <dbReference type="ARBA" id="ARBA00004651"/>
    </source>
</evidence>
<dbReference type="AlphaFoldDB" id="A0A9W6H6P3"/>
<keyword evidence="10" id="KW-1185">Reference proteome</keyword>
<keyword evidence="3" id="KW-1003">Cell membrane</keyword>
<feature type="domain" description="ABC3 transporter permease C-terminal" evidence="8">
    <location>
        <begin position="772"/>
        <end position="895"/>
    </location>
</feature>
<keyword evidence="6 7" id="KW-0472">Membrane</keyword>
<feature type="transmembrane region" description="Helical" evidence="7">
    <location>
        <begin position="405"/>
        <end position="427"/>
    </location>
</feature>
<dbReference type="Proteomes" id="UP001142372">
    <property type="component" value="Unassembled WGS sequence"/>
</dbReference>
<dbReference type="InterPro" id="IPR051447">
    <property type="entry name" value="Lipoprotein-release_system"/>
</dbReference>
<dbReference type="PANTHER" id="PTHR30489:SF0">
    <property type="entry name" value="LIPOPROTEIN-RELEASING SYSTEM TRANSMEMBRANE PROTEIN LOLE"/>
    <property type="match status" value="1"/>
</dbReference>
<feature type="transmembrane region" description="Helical" evidence="7">
    <location>
        <begin position="866"/>
        <end position="890"/>
    </location>
</feature>
<dbReference type="RefSeq" id="WP_271175593.1">
    <property type="nucleotide sequence ID" value="NZ_BAAAJO010000001.1"/>
</dbReference>
<dbReference type="EMBL" id="BSEN01000001">
    <property type="protein sequence ID" value="GLJ74914.1"/>
    <property type="molecule type" value="Genomic_DNA"/>
</dbReference>
<comment type="similarity">
    <text evidence="2">Belongs to the ABC-4 integral membrane protein family. LolC/E subfamily.</text>
</comment>
<reference evidence="9" key="1">
    <citation type="journal article" date="2014" name="Int. J. Syst. Evol. Microbiol.">
        <title>Complete genome sequence of Corynebacterium casei LMG S-19264T (=DSM 44701T), isolated from a smear-ripened cheese.</title>
        <authorList>
            <consortium name="US DOE Joint Genome Institute (JGI-PGF)"/>
            <person name="Walter F."/>
            <person name="Albersmeier A."/>
            <person name="Kalinowski J."/>
            <person name="Ruckert C."/>
        </authorList>
    </citation>
    <scope>NUCLEOTIDE SEQUENCE</scope>
    <source>
        <strain evidence="9">VKM Ac-1401</strain>
    </source>
</reference>
<evidence type="ECO:0000256" key="5">
    <source>
        <dbReference type="ARBA" id="ARBA00022989"/>
    </source>
</evidence>
<evidence type="ECO:0000256" key="6">
    <source>
        <dbReference type="ARBA" id="ARBA00023136"/>
    </source>
</evidence>
<organism evidence="9 10">
    <name type="scientific">Leifsonia poae</name>
    <dbReference type="NCBI Taxonomy" id="110933"/>
    <lineage>
        <taxon>Bacteria</taxon>
        <taxon>Bacillati</taxon>
        <taxon>Actinomycetota</taxon>
        <taxon>Actinomycetes</taxon>
        <taxon>Micrococcales</taxon>
        <taxon>Microbacteriaceae</taxon>
        <taxon>Leifsonia</taxon>
    </lineage>
</organism>
<dbReference type="Pfam" id="PF02687">
    <property type="entry name" value="FtsX"/>
    <property type="match status" value="1"/>
</dbReference>
<evidence type="ECO:0000313" key="10">
    <source>
        <dbReference type="Proteomes" id="UP001142372"/>
    </source>
</evidence>
<comment type="subcellular location">
    <subcellularLocation>
        <location evidence="1">Cell membrane</location>
        <topology evidence="1">Multi-pass membrane protein</topology>
    </subcellularLocation>
</comment>
<comment type="caution">
    <text evidence="9">The sequence shown here is derived from an EMBL/GenBank/DDBJ whole genome shotgun (WGS) entry which is preliminary data.</text>
</comment>
<evidence type="ECO:0000256" key="7">
    <source>
        <dbReference type="SAM" id="Phobius"/>
    </source>
</evidence>
<feature type="transmembrane region" description="Helical" evidence="7">
    <location>
        <begin position="821"/>
        <end position="846"/>
    </location>
</feature>
<reference evidence="9" key="2">
    <citation type="submission" date="2023-01" db="EMBL/GenBank/DDBJ databases">
        <authorList>
            <person name="Sun Q."/>
            <person name="Evtushenko L."/>
        </authorList>
    </citation>
    <scope>NUCLEOTIDE SEQUENCE</scope>
    <source>
        <strain evidence="9">VKM Ac-1401</strain>
    </source>
</reference>
<sequence length="905" mass="92516">MTAGASTISGGGLARRAMGAFLGGLLLLGVVVLVATTAVAAWPRFASTLLTDDLQYQVGQTQAVNRDLVTLVVTGGDLAGMPQSAAATWKAMPGALRSVRNGMKPDLRAVTAPGDYSARSDTIGIEPPAGAASNSRYGAILEAYGSLRDVSVLDTGAWPAPAPPTIRQGSVIEVVLSTAAAGELGWKVGESRGSSLGEDPISLKLVGTVHPKSAGADFWALDTERAHGLFADHGDGGKEYQGIAWVDPGSWPAIAPTIGSAMTAGWFPVRPSAFSVDRIDAVKGDLNNFLASAPSVSIDSVVTPLRFSTALDRTLDEFLTQAQPANTLFAILAAGPLGVAIAVLVLGVRLVLGRRRDALALMAARGGSPGRLRWGLALEGAVVSVPAAALGLAAALALTPRGGPVTVSIVAAVLCALTPPLVLAVAAGSLGPRDDLRGERAARRRWGWVVELIVVGLAVLGVVALFQRGIAPRDAGLGVDPLLAVTPILIALAACLVVLRIYAVPLGWLALSFRRRPGAVAYIGSTSAVRSRAGGLWPVFALVVGVSITVFSVSILSTERAGIEDGARARVGADLSVSAASTFTDQQVAQLQKVAGVVHTAVVEWAGGLQIQAGTIGGDLSGYLVDPKQLAVVEADLPERARISTALTSVIPGRTGAVIGGWSSQIPITSAILYAQTNVHLAVTEFDYKPGVYLWDAEWAIIDKTTLPADAGVTGKPNTVLIALAPGADAAKVHAALERIAGDGAKIGDAIQEQKTLRQAPLVSGLETIALISIALAALMCIGALFLTLVMNTASRTRLVATLRTIGFTSRQTAGLVGWELGPILVVGLIAGILVGLALPPIVLAPVDLSGFTGGPIAPDIVIDPVLVAVAAGAFALVTALATLIALAGARRRSPAAVLRAGGEE</sequence>
<feature type="transmembrane region" description="Helical" evidence="7">
    <location>
        <begin position="372"/>
        <end position="399"/>
    </location>
</feature>
<feature type="transmembrane region" description="Helical" evidence="7">
    <location>
        <begin position="534"/>
        <end position="556"/>
    </location>
</feature>
<feature type="transmembrane region" description="Helical" evidence="7">
    <location>
        <begin position="488"/>
        <end position="513"/>
    </location>
</feature>
<keyword evidence="4 7" id="KW-0812">Transmembrane</keyword>
<dbReference type="InterPro" id="IPR003838">
    <property type="entry name" value="ABC3_permease_C"/>
</dbReference>
<dbReference type="GO" id="GO:0044874">
    <property type="term" value="P:lipoprotein localization to outer membrane"/>
    <property type="evidence" value="ECO:0007669"/>
    <property type="project" value="TreeGrafter"/>
</dbReference>
<feature type="transmembrane region" description="Helical" evidence="7">
    <location>
        <begin position="769"/>
        <end position="790"/>
    </location>
</feature>
<accession>A0A9W6H6P3</accession>